<gene>
    <name evidence="10" type="ORF">SACS_0584</name>
</gene>
<dbReference type="PANTHER" id="PTHR32234:SF3">
    <property type="entry name" value="SUPPRESSION OF COPPER SENSITIVITY PROTEIN"/>
    <property type="match status" value="1"/>
</dbReference>
<dbReference type="CDD" id="cd02953">
    <property type="entry name" value="DsbDgamma"/>
    <property type="match status" value="1"/>
</dbReference>
<keyword evidence="3" id="KW-0201">Cytochrome c-type biogenesis</keyword>
<dbReference type="EMBL" id="CBLY010000004">
    <property type="protein sequence ID" value="CDG33322.1"/>
    <property type="molecule type" value="Genomic_DNA"/>
</dbReference>
<evidence type="ECO:0000256" key="4">
    <source>
        <dbReference type="ARBA" id="ARBA00022989"/>
    </source>
</evidence>
<dbReference type="InterPro" id="IPR036249">
    <property type="entry name" value="Thioredoxin-like_sf"/>
</dbReference>
<organism evidence="10 11">
    <name type="scientific">Parasaccharibacter apium</name>
    <dbReference type="NCBI Taxonomy" id="1510841"/>
    <lineage>
        <taxon>Bacteria</taxon>
        <taxon>Pseudomonadati</taxon>
        <taxon>Pseudomonadota</taxon>
        <taxon>Alphaproteobacteria</taxon>
        <taxon>Acetobacterales</taxon>
        <taxon>Acetobacteraceae</taxon>
        <taxon>Parasaccharibacter</taxon>
    </lineage>
</organism>
<evidence type="ECO:0000256" key="1">
    <source>
        <dbReference type="ARBA" id="ARBA00004141"/>
    </source>
</evidence>
<dbReference type="InterPro" id="IPR028250">
    <property type="entry name" value="DsbDN"/>
</dbReference>
<feature type="transmembrane region" description="Helical" evidence="6">
    <location>
        <begin position="537"/>
        <end position="558"/>
    </location>
</feature>
<dbReference type="InterPro" id="IPR035671">
    <property type="entry name" value="DsbD_gamma"/>
</dbReference>
<name>A0A7U7J0R4_9PROT</name>
<dbReference type="Gene3D" id="3.40.30.10">
    <property type="entry name" value="Glutaredoxin"/>
    <property type="match status" value="1"/>
</dbReference>
<dbReference type="Pfam" id="PF11412">
    <property type="entry name" value="DsbD_N"/>
    <property type="match status" value="1"/>
</dbReference>
<feature type="transmembrane region" description="Helical" evidence="6">
    <location>
        <begin position="570"/>
        <end position="589"/>
    </location>
</feature>
<dbReference type="Proteomes" id="UP000027590">
    <property type="component" value="Unassembled WGS sequence"/>
</dbReference>
<dbReference type="Pfam" id="PF13899">
    <property type="entry name" value="Thioredoxin_7"/>
    <property type="match status" value="1"/>
</dbReference>
<dbReference type="SUPFAM" id="SSF52833">
    <property type="entry name" value="Thioredoxin-like"/>
    <property type="match status" value="1"/>
</dbReference>
<evidence type="ECO:0000256" key="7">
    <source>
        <dbReference type="SAM" id="SignalP"/>
    </source>
</evidence>
<evidence type="ECO:0000313" key="10">
    <source>
        <dbReference type="EMBL" id="CDG33322.1"/>
    </source>
</evidence>
<feature type="transmembrane region" description="Helical" evidence="6">
    <location>
        <begin position="311"/>
        <end position="336"/>
    </location>
</feature>
<keyword evidence="7" id="KW-0732">Signal</keyword>
<feature type="transmembrane region" description="Helical" evidence="6">
    <location>
        <begin position="396"/>
        <end position="418"/>
    </location>
</feature>
<dbReference type="GO" id="GO:0017004">
    <property type="term" value="P:cytochrome complex assembly"/>
    <property type="evidence" value="ECO:0007669"/>
    <property type="project" value="UniProtKB-KW"/>
</dbReference>
<feature type="transmembrane region" description="Helical" evidence="6">
    <location>
        <begin position="439"/>
        <end position="463"/>
    </location>
</feature>
<feature type="signal peptide" evidence="7">
    <location>
        <begin position="1"/>
        <end position="28"/>
    </location>
</feature>
<dbReference type="EC" id="1.8.1.8" evidence="10"/>
<keyword evidence="2 6" id="KW-0812">Transmembrane</keyword>
<feature type="transmembrane region" description="Helical" evidence="6">
    <location>
        <begin position="513"/>
        <end position="531"/>
    </location>
</feature>
<dbReference type="GO" id="GO:0047134">
    <property type="term" value="F:protein-disulfide reductase [NAD(P)H] activity"/>
    <property type="evidence" value="ECO:0007669"/>
    <property type="project" value="UniProtKB-EC"/>
</dbReference>
<dbReference type="InterPro" id="IPR003834">
    <property type="entry name" value="Cyt_c_assmbl_TM_dom"/>
</dbReference>
<comment type="subcellular location">
    <subcellularLocation>
        <location evidence="1">Membrane</location>
        <topology evidence="1">Multi-pass membrane protein</topology>
    </subcellularLocation>
</comment>
<protein>
    <submittedName>
        <fullName evidence="10">Cytochrome c-type biogenesis protein DsbD,protein-disulfide reductase</fullName>
        <ecNumber evidence="10">1.8.1.8</ecNumber>
    </submittedName>
</protein>
<evidence type="ECO:0000313" key="11">
    <source>
        <dbReference type="Proteomes" id="UP000027590"/>
    </source>
</evidence>
<evidence type="ECO:0000256" key="5">
    <source>
        <dbReference type="ARBA" id="ARBA00023136"/>
    </source>
</evidence>
<evidence type="ECO:0000256" key="6">
    <source>
        <dbReference type="SAM" id="Phobius"/>
    </source>
</evidence>
<keyword evidence="10" id="KW-0560">Oxidoreductase</keyword>
<dbReference type="GO" id="GO:0016020">
    <property type="term" value="C:membrane"/>
    <property type="evidence" value="ECO:0007669"/>
    <property type="project" value="UniProtKB-SubCell"/>
</dbReference>
<reference evidence="10 11" key="2">
    <citation type="journal article" date="2014" name="PLoS ONE">
        <title>Evolution of mitochondria reconstructed from the energy metabolism of living bacteria.</title>
        <authorList>
            <person name="Degli Esposti M."/>
            <person name="Chouaia B."/>
            <person name="Comandatore F."/>
            <person name="Crotti E."/>
            <person name="Sassera D."/>
            <person name="Lievens P.M."/>
            <person name="Daffonchio D."/>
            <person name="Bandi C."/>
        </authorList>
    </citation>
    <scope>NUCLEOTIDE SEQUENCE [LARGE SCALE GENOMIC DNA]</scope>
    <source>
        <strain evidence="11">AM169</strain>
    </source>
</reference>
<evidence type="ECO:0000259" key="9">
    <source>
        <dbReference type="Pfam" id="PF11412"/>
    </source>
</evidence>
<dbReference type="AlphaFoldDB" id="A0A7U7J0R4"/>
<reference evidence="10 11" key="1">
    <citation type="journal article" date="2014" name="Genome Biol. Evol.">
        <title>Acetic acid bacteria genomes reveal functional traits for adaptation to life in insect guts.</title>
        <authorList>
            <person name="Chouaia B."/>
            <person name="Gaiarsa S."/>
            <person name="Crotti E."/>
            <person name="Comandatore F."/>
            <person name="Degli Esposti M."/>
            <person name="Ricci I."/>
            <person name="Alma A."/>
            <person name="Favia G."/>
            <person name="Bandi C."/>
            <person name="Daffonchio D."/>
        </authorList>
    </citation>
    <scope>NUCLEOTIDE SEQUENCE [LARGE SCALE GENOMIC DNA]</scope>
    <source>
        <strain evidence="11">AM169</strain>
    </source>
</reference>
<feature type="transmembrane region" description="Helical" evidence="6">
    <location>
        <begin position="469"/>
        <end position="493"/>
    </location>
</feature>
<accession>A0A7U7J0R4</accession>
<keyword evidence="5 6" id="KW-0472">Membrane</keyword>
<feature type="chain" id="PRO_5031111210" evidence="7">
    <location>
        <begin position="29"/>
        <end position="737"/>
    </location>
</feature>
<dbReference type="Pfam" id="PF02683">
    <property type="entry name" value="DsbD_TM"/>
    <property type="match status" value="1"/>
</dbReference>
<evidence type="ECO:0000259" key="8">
    <source>
        <dbReference type="Pfam" id="PF02683"/>
    </source>
</evidence>
<evidence type="ECO:0000256" key="3">
    <source>
        <dbReference type="ARBA" id="ARBA00022748"/>
    </source>
</evidence>
<dbReference type="RefSeq" id="WP_243831557.1">
    <property type="nucleotide sequence ID" value="NZ_CBLY010000004.1"/>
</dbReference>
<evidence type="ECO:0000256" key="2">
    <source>
        <dbReference type="ARBA" id="ARBA00022692"/>
    </source>
</evidence>
<keyword evidence="4 6" id="KW-1133">Transmembrane helix</keyword>
<proteinExistence type="predicted"/>
<feature type="domain" description="Thiol:disulfide interchange protein DsbD N-terminal" evidence="9">
    <location>
        <begin position="56"/>
        <end position="166"/>
    </location>
</feature>
<comment type="caution">
    <text evidence="10">The sequence shown here is derived from an EMBL/GenBank/DDBJ whole genome shotgun (WGS) entry which is preliminary data.</text>
</comment>
<dbReference type="PANTHER" id="PTHR32234">
    <property type="entry name" value="THIOL:DISULFIDE INTERCHANGE PROTEIN DSBD"/>
    <property type="match status" value="1"/>
</dbReference>
<feature type="domain" description="Cytochrome C biogenesis protein transmembrane" evidence="8">
    <location>
        <begin position="313"/>
        <end position="526"/>
    </location>
</feature>
<feature type="transmembrane region" description="Helical" evidence="6">
    <location>
        <begin position="357"/>
        <end position="376"/>
    </location>
</feature>
<dbReference type="GO" id="GO:0045454">
    <property type="term" value="P:cell redox homeostasis"/>
    <property type="evidence" value="ECO:0007669"/>
    <property type="project" value="TreeGrafter"/>
</dbReference>
<sequence length="737" mass="77135">MARHIGRMMMAVFAMVSGMVFLASPVRAAESTPVVTSHTTATLVSAVDAVGQEESQAEGGTLRVGLRLQLKPGWHTYWQNPGDAGEAPHVHVMVSGSRSGGTDTVAWPVPERIPEGGLMAYAYQGDVLLPVRVPLQGRGAGAVQVTARADWLVCADVCVPEKGVFSLALPAVASDVVPDAAEAALFRRADAAMPQPSPFEARLGPDGLLTLHGAGLSPDTVRQAWFLPQEGGVIAQNAPQPLSVQTGQLALTLKPDSYAHPPFWQKPLAGVVVLVDAAGSRSALQVTAVPVSGASPAVPVVAATGNRERPVWSSLLSAFLGGVILNLMPCVFPVLAMKILSFAHMGGAGWRTRWRSAAFYTLGIMGCFALLGALMMALRYGGSSVGWGFQFQSSAFVVGVGWLLFVMALNLLGVFQITGGRLAGRAGQMAAGHGPASDLLAGLLAVIVATPCTAPFMGVAIAVALGGPIWSGLLIFLSMGLGLAAPYGVLALVPGLAQRLPRPGGWMERLKQLLAFPLLASCVWLLWVAVLQRGGDAVLLMAGGAVLLGLGSWLYGLAQQRAMLGQAPRFVLGCRLLALLCLLVCLAGLGRSVVMDDESGSPVAAIGKTGAAIQGQDGPAIEPFSAERLAALRAAGQPVFVDMTASWCVTCMVNEHVALDVPSVRQAFRQHGVTILRGDWTRRDERITAFLRAHDRDGVPLYLYYPSGGAEQVLPQILTPGLVLDVLSPAGKRGKEE</sequence>